<feature type="domain" description="GAF" evidence="1">
    <location>
        <begin position="10"/>
        <end position="164"/>
    </location>
</feature>
<evidence type="ECO:0000259" key="1">
    <source>
        <dbReference type="SMART" id="SM00065"/>
    </source>
</evidence>
<dbReference type="AlphaFoldDB" id="A0A8J3AW26"/>
<evidence type="ECO:0000313" key="4">
    <source>
        <dbReference type="Proteomes" id="UP000642180"/>
    </source>
</evidence>
<reference evidence="4" key="1">
    <citation type="journal article" date="2019" name="Int. J. Syst. Evol. Microbiol.">
        <title>The Global Catalogue of Microorganisms (GCM) 10K type strain sequencing project: providing services to taxonomists for standard genome sequencing and annotation.</title>
        <authorList>
            <consortium name="The Broad Institute Genomics Platform"/>
            <consortium name="The Broad Institute Genome Sequencing Center for Infectious Disease"/>
            <person name="Wu L."/>
            <person name="Ma J."/>
        </authorList>
    </citation>
    <scope>NUCLEOTIDE SEQUENCE [LARGE SCALE GENOMIC DNA]</scope>
    <source>
        <strain evidence="4">CCM 2767</strain>
    </source>
</reference>
<dbReference type="InterPro" id="IPR029016">
    <property type="entry name" value="GAF-like_dom_sf"/>
</dbReference>
<dbReference type="Pfam" id="PF04397">
    <property type="entry name" value="LytTR"/>
    <property type="match status" value="1"/>
</dbReference>
<comment type="caution">
    <text evidence="3">The sequence shown here is derived from an EMBL/GenBank/DDBJ whole genome shotgun (WGS) entry which is preliminary data.</text>
</comment>
<organism evidence="3 4">
    <name type="scientific">Oxalicibacterium faecigallinarum</name>
    <dbReference type="NCBI Taxonomy" id="573741"/>
    <lineage>
        <taxon>Bacteria</taxon>
        <taxon>Pseudomonadati</taxon>
        <taxon>Pseudomonadota</taxon>
        <taxon>Betaproteobacteria</taxon>
        <taxon>Burkholderiales</taxon>
        <taxon>Oxalobacteraceae</taxon>
        <taxon>Oxalicibacterium</taxon>
    </lineage>
</organism>
<accession>A0A8J3AW26</accession>
<dbReference type="EMBL" id="BMDI01000003">
    <property type="protein sequence ID" value="GGI21463.1"/>
    <property type="molecule type" value="Genomic_DNA"/>
</dbReference>
<evidence type="ECO:0000313" key="3">
    <source>
        <dbReference type="EMBL" id="GGI21463.1"/>
    </source>
</evidence>
<evidence type="ECO:0000259" key="2">
    <source>
        <dbReference type="SMART" id="SM00850"/>
    </source>
</evidence>
<dbReference type="SMART" id="SM00065">
    <property type="entry name" value="GAF"/>
    <property type="match status" value="1"/>
</dbReference>
<dbReference type="Pfam" id="PF01590">
    <property type="entry name" value="GAF"/>
    <property type="match status" value="1"/>
</dbReference>
<dbReference type="Proteomes" id="UP000642180">
    <property type="component" value="Unassembled WGS sequence"/>
</dbReference>
<dbReference type="Gene3D" id="3.30.450.40">
    <property type="match status" value="1"/>
</dbReference>
<dbReference type="SMART" id="SM00850">
    <property type="entry name" value="LytTR"/>
    <property type="match status" value="1"/>
</dbReference>
<proteinExistence type="predicted"/>
<feature type="domain" description="HTH LytTR-type" evidence="2">
    <location>
        <begin position="179"/>
        <end position="279"/>
    </location>
</feature>
<evidence type="ECO:0008006" key="5">
    <source>
        <dbReference type="Google" id="ProtNLM"/>
    </source>
</evidence>
<dbReference type="GO" id="GO:0003677">
    <property type="term" value="F:DNA binding"/>
    <property type="evidence" value="ECO:0007669"/>
    <property type="project" value="InterPro"/>
</dbReference>
<sequence>MVARELLKGPLNEALASVLQMLGRMGAADRVYVIEYDASLALFRNTHEWVRRGVSAHVQDLQNAPVSLLGSLHTEALAGNAVAFTDVYDMPSDCEALQAEFIRQGNKSVLCLPLMRNGQLRGLFGFDATKRQTQWSNDVVSAMFACAELLAIALHNPRNIIRNRQADYFPELIYLRNGGDLHGVPLTSIIAIRARRNVSEVLLAEHASFLPDSRPIKDWESILSGNAFMRIHRSAIVRVKAVRDLVRRPSSNWHIRLLHSETSWNVSREAVEQLKLRMIE</sequence>
<dbReference type="InterPro" id="IPR007492">
    <property type="entry name" value="LytTR_DNA-bd_dom"/>
</dbReference>
<name>A0A8J3AW26_9BURK</name>
<dbReference type="Gene3D" id="2.40.50.1020">
    <property type="entry name" value="LytTr DNA-binding domain"/>
    <property type="match status" value="1"/>
</dbReference>
<dbReference type="InterPro" id="IPR003018">
    <property type="entry name" value="GAF"/>
</dbReference>
<protein>
    <recommendedName>
        <fullName evidence="5">GAF domain-containing protein</fullName>
    </recommendedName>
</protein>
<dbReference type="SUPFAM" id="SSF55781">
    <property type="entry name" value="GAF domain-like"/>
    <property type="match status" value="1"/>
</dbReference>
<gene>
    <name evidence="3" type="ORF">GCM10008066_29190</name>
</gene>
<keyword evidence="4" id="KW-1185">Reference proteome</keyword>